<evidence type="ECO:0008006" key="3">
    <source>
        <dbReference type="Google" id="ProtNLM"/>
    </source>
</evidence>
<proteinExistence type="predicted"/>
<reference evidence="1 2" key="1">
    <citation type="journal article" date="2005" name="Int. J. Syst. Evol. Microbiol.">
        <title>Bacillus cibi sp. nov., isolated from jeotgal, a traditional Korean fermented seafood.</title>
        <authorList>
            <person name="Yoon J.H."/>
            <person name="Lee C.H."/>
            <person name="Oh T.K."/>
        </authorList>
    </citation>
    <scope>NUCLEOTIDE SEQUENCE [LARGE SCALE GENOMIC DNA]</scope>
    <source>
        <strain evidence="1 2">DSM 16189</strain>
    </source>
</reference>
<dbReference type="OrthoDB" id="9809622at2"/>
<organism evidence="1 2">
    <name type="scientific">Metabacillus indicus</name>
    <name type="common">Bacillus indicus</name>
    <dbReference type="NCBI Taxonomy" id="246786"/>
    <lineage>
        <taxon>Bacteria</taxon>
        <taxon>Bacillati</taxon>
        <taxon>Bacillota</taxon>
        <taxon>Bacilli</taxon>
        <taxon>Bacillales</taxon>
        <taxon>Bacillaceae</taxon>
        <taxon>Metabacillus</taxon>
    </lineage>
</organism>
<dbReference type="STRING" id="246786.GS18_0205865"/>
<dbReference type="AlphaFoldDB" id="A0A084H4C3"/>
<gene>
    <name evidence="1" type="ORF">GS18_0205865</name>
</gene>
<evidence type="ECO:0000313" key="2">
    <source>
        <dbReference type="Proteomes" id="UP000028549"/>
    </source>
</evidence>
<dbReference type="Proteomes" id="UP000028549">
    <property type="component" value="Unassembled WGS sequence"/>
</dbReference>
<dbReference type="RefSeq" id="WP_029565724.1">
    <property type="nucleotide sequence ID" value="NZ_JNVC02000001.1"/>
</dbReference>
<protein>
    <recommendedName>
        <fullName evidence="3">Glycosyl transferase family 1 domain-containing protein</fullName>
    </recommendedName>
</protein>
<dbReference type="Gene3D" id="3.40.50.2000">
    <property type="entry name" value="Glycogen Phosphorylase B"/>
    <property type="match status" value="1"/>
</dbReference>
<evidence type="ECO:0000313" key="1">
    <source>
        <dbReference type="EMBL" id="KEZ54435.1"/>
    </source>
</evidence>
<name>A0A084H4C3_METID</name>
<keyword evidence="2" id="KW-1185">Reference proteome</keyword>
<dbReference type="SUPFAM" id="SSF53756">
    <property type="entry name" value="UDP-Glycosyltransferase/glycogen phosphorylase"/>
    <property type="match status" value="1"/>
</dbReference>
<comment type="caution">
    <text evidence="1">The sequence shown here is derived from an EMBL/GenBank/DDBJ whole genome shotgun (WGS) entry which is preliminary data.</text>
</comment>
<sequence length="327" mass="37077">MKIVHCPTEIAGQMGTLCNELRKKGYETAGFNWFHSYINYNHKHVVNTDLFELKNVISDIVASADVLHFHNGNTFLTGNYDLPSLAETGKKLVMQHWGSDVRTAGNVKKYNPYPLPIGYYSDEKIHEHLAFNSKYIKTAIVQDGEMVNHVADFYEKVYIMPLACNLEKFTPRYPGENNVPVIIHAPTNREFKGSEHVEAAIEKIRGKVPFEYQMVEKKSHAEALSMYSKSDIIIDQIMCGSYGMLSVEGMAMGKAVVAFVRDDVKEKFPSDLPIVIANPDNLDQVLTDLLKDRDRLTEIGKASRKYVEKYHASSVVADYLLEIYKSL</sequence>
<dbReference type="EMBL" id="JNVC02000001">
    <property type="protein sequence ID" value="KEZ54435.1"/>
    <property type="molecule type" value="Genomic_DNA"/>
</dbReference>
<accession>A0A084H4C3</accession>